<dbReference type="InterPro" id="IPR016036">
    <property type="entry name" value="Malonyl_transacylase_ACP-bd"/>
</dbReference>
<dbReference type="InterPro" id="IPR018201">
    <property type="entry name" value="Ketoacyl_synth_AS"/>
</dbReference>
<feature type="domain" description="Carrier" evidence="10">
    <location>
        <begin position="2423"/>
        <end position="2501"/>
    </location>
</feature>
<dbReference type="InterPro" id="IPR050091">
    <property type="entry name" value="PKS_NRPS_Biosynth_Enz"/>
</dbReference>
<dbReference type="PANTHER" id="PTHR43775">
    <property type="entry name" value="FATTY ACID SYNTHASE"/>
    <property type="match status" value="1"/>
</dbReference>
<keyword evidence="7" id="KW-0511">Multifunctional enzyme</keyword>
<evidence type="ECO:0000256" key="3">
    <source>
        <dbReference type="ARBA" id="ARBA00022553"/>
    </source>
</evidence>
<dbReference type="Proteomes" id="UP001499984">
    <property type="component" value="Unassembled WGS sequence"/>
</dbReference>
<evidence type="ECO:0000259" key="11">
    <source>
        <dbReference type="PROSITE" id="PS52004"/>
    </source>
</evidence>
<dbReference type="CDD" id="cd00833">
    <property type="entry name" value="PKS"/>
    <property type="match status" value="1"/>
</dbReference>
<dbReference type="InterPro" id="IPR016039">
    <property type="entry name" value="Thiolase-like"/>
</dbReference>
<keyword evidence="6" id="KW-0045">Antibiotic biosynthesis</keyword>
<dbReference type="Pfam" id="PF08240">
    <property type="entry name" value="ADH_N"/>
    <property type="match status" value="1"/>
</dbReference>
<dbReference type="InterPro" id="IPR013154">
    <property type="entry name" value="ADH-like_N"/>
</dbReference>
<gene>
    <name evidence="13" type="ORF">GCM10022233_85950</name>
</gene>
<dbReference type="InterPro" id="IPR006162">
    <property type="entry name" value="Ppantetheine_attach_site"/>
</dbReference>
<evidence type="ECO:0000313" key="13">
    <source>
        <dbReference type="EMBL" id="GAA4089382.1"/>
    </source>
</evidence>
<name>A0ABP7WIV3_9ACTN</name>
<dbReference type="Pfam" id="PF00550">
    <property type="entry name" value="PP-binding"/>
    <property type="match status" value="1"/>
</dbReference>
<dbReference type="Gene3D" id="3.40.50.150">
    <property type="entry name" value="Vaccinia Virus protein VP39"/>
    <property type="match status" value="1"/>
</dbReference>
<dbReference type="Pfam" id="PF02801">
    <property type="entry name" value="Ketoacyl-synt_C"/>
    <property type="match status" value="1"/>
</dbReference>
<dbReference type="Pfam" id="PF13602">
    <property type="entry name" value="ADH_zinc_N_2"/>
    <property type="match status" value="1"/>
</dbReference>
<evidence type="ECO:0000313" key="14">
    <source>
        <dbReference type="Proteomes" id="UP001499984"/>
    </source>
</evidence>
<dbReference type="SUPFAM" id="SSF53901">
    <property type="entry name" value="Thiolase-like"/>
    <property type="match status" value="1"/>
</dbReference>
<dbReference type="InterPro" id="IPR032821">
    <property type="entry name" value="PKS_assoc"/>
</dbReference>
<dbReference type="InterPro" id="IPR036291">
    <property type="entry name" value="NAD(P)-bd_dom_sf"/>
</dbReference>
<dbReference type="SUPFAM" id="SSF47336">
    <property type="entry name" value="ACP-like"/>
    <property type="match status" value="1"/>
</dbReference>
<keyword evidence="8" id="KW-0012">Acyltransferase</keyword>
<reference evidence="14" key="1">
    <citation type="journal article" date="2019" name="Int. J. Syst. Evol. Microbiol.">
        <title>The Global Catalogue of Microorganisms (GCM) 10K type strain sequencing project: providing services to taxonomists for standard genome sequencing and annotation.</title>
        <authorList>
            <consortium name="The Broad Institute Genomics Platform"/>
            <consortium name="The Broad Institute Genome Sequencing Center for Infectious Disease"/>
            <person name="Wu L."/>
            <person name="Ma J."/>
        </authorList>
    </citation>
    <scope>NUCLEOTIDE SEQUENCE [LARGE SCALE GENOMIC DNA]</scope>
    <source>
        <strain evidence="14">JCM 16925</strain>
    </source>
</reference>
<dbReference type="Gene3D" id="3.30.70.3290">
    <property type="match status" value="1"/>
</dbReference>
<keyword evidence="4" id="KW-0808">Transferase</keyword>
<dbReference type="Gene3D" id="1.10.1200.10">
    <property type="entry name" value="ACP-like"/>
    <property type="match status" value="1"/>
</dbReference>
<feature type="domain" description="Ketosynthase family 3 (KS3)" evidence="11">
    <location>
        <begin position="14"/>
        <end position="438"/>
    </location>
</feature>
<dbReference type="InterPro" id="IPR002364">
    <property type="entry name" value="Quin_OxRdtase/zeta-crystal_CS"/>
</dbReference>
<dbReference type="SUPFAM" id="SSF50129">
    <property type="entry name" value="GroES-like"/>
    <property type="match status" value="1"/>
</dbReference>
<dbReference type="SMART" id="SM00825">
    <property type="entry name" value="PKS_KS"/>
    <property type="match status" value="1"/>
</dbReference>
<evidence type="ECO:0000256" key="2">
    <source>
        <dbReference type="ARBA" id="ARBA00022450"/>
    </source>
</evidence>
<dbReference type="SUPFAM" id="SSF51735">
    <property type="entry name" value="NAD(P)-binding Rossmann-fold domains"/>
    <property type="match status" value="3"/>
</dbReference>
<dbReference type="SMART" id="SM00827">
    <property type="entry name" value="PKS_AT"/>
    <property type="match status" value="1"/>
</dbReference>
<dbReference type="InterPro" id="IPR049551">
    <property type="entry name" value="PKS_DH_C"/>
</dbReference>
<dbReference type="SMART" id="SM00826">
    <property type="entry name" value="PKS_DH"/>
    <property type="match status" value="1"/>
</dbReference>
<dbReference type="Gene3D" id="3.90.180.10">
    <property type="entry name" value="Medium-chain alcohol dehydrogenases, catalytic domain"/>
    <property type="match status" value="1"/>
</dbReference>
<dbReference type="InterPro" id="IPR020841">
    <property type="entry name" value="PKS_Beta-ketoAc_synthase_dom"/>
</dbReference>
<organism evidence="13 14">
    <name type="scientific">Streptomyces shaanxiensis</name>
    <dbReference type="NCBI Taxonomy" id="653357"/>
    <lineage>
        <taxon>Bacteria</taxon>
        <taxon>Bacillati</taxon>
        <taxon>Actinomycetota</taxon>
        <taxon>Actinomycetes</taxon>
        <taxon>Kitasatosporales</taxon>
        <taxon>Streptomycetaceae</taxon>
        <taxon>Streptomyces</taxon>
    </lineage>
</organism>
<feature type="region of interest" description="N-terminal hotdog fold" evidence="9">
    <location>
        <begin position="910"/>
        <end position="1035"/>
    </location>
</feature>
<dbReference type="InterPro" id="IPR049900">
    <property type="entry name" value="PKS_mFAS_DH"/>
</dbReference>
<sequence>MAGDLSRTDAGTSTDAFAIVGLGCRLPGGIVDLAGLWEALEAGRDLVGEMPEDRFEARRFVDTAMARPGKSYTARGGFLADIAGFDADYFGISPREAAQMDPQHRLLLETAAEALDDAGIDPGTLAGSDTCVFVGISDFSYGGLQMISPRRLNAYSMAGGAHSIAANRLSHFFDLRGPSMAIDTACSSSLVAVERACRELASGGSRVALAGGVNVLLNPAGYVGFSQASMLSKRGRCAAFSADADGFVRAEGAGVIVLKPLADALVGGDRIHGVIAGAASNCDGRTVGLALPSAQAQEELLRQVYERAGIAPDEVVYVEAHGTGTQVGDPAECTALGRALAAGRSTGPLPIGSVKSNVGHLEPASGMAGLFKALAVLRYGTIPASLHLEPLNPGIDFAGLGLEPVGRSRPLASRDGRRFVGVNSFGFGGANAHVVVGPPPAAPPPALLPGAQRPDAEVLGDLPVIASGRTPQAAEEAARRLAARLTDTAPVDAAQFYDIAVTAGVRRARHRYRRVALASTPHQAARILSGESVTGEAVEHGRVGLVFAGNGSQWAGMAADLLDDDPVFRAEVEAVDAALAPRLGWSVAAQLLRPADEWGLEATEVAQPLLFAVQAGITAVLRERGVRWTVALGHSVGEVAAAYAVGALTLEEAAWVIAERSRAQAATAGQGRMAAVGLPQAEAERVLPAYPGLVVAATNSARDVTIAGQVHQLKAMGEELVARDVFFRLMDLDYAFHSPVMERIRAALADGLAGLAPRGGTDALVSTVTGGPVPASGLDADYWWRNVREPVRFAAAVEHALDMRDDNPGVDVLLEVGPHPVLRSYLRRIAAGRDRVAVLATLRRDTAGPAALRGSVEALIAAGADLDWTRWFPRPARVAELPAYPWQRERHWSGTPQQWIGSSGSGRLDHPLLGERLPTAEPSWQGPVEPVLVPWLADHKVAGSVVLPATGYVEMALAAGRRVLDGAVELAWLEVSRPLVVPWDRAGDVRLQLAFSPDDGMVTVTSTEAAGSGEADGTPPRPHARCRVRELIGRPPARIDLAGVRARCTRRGDADALYAELAASGLDYGPAFRQLVRGHLGQGEALAAYRHTTDAADTAQYVAHPALLDGALQACVPLVAARVGTGQAWLPAAIEAVRVWRSPSPAGMVHVRDRTRGTKELCFDVVVADPDGSVTVELDGVRMRRVPGPGDRAPMRYETVLRAAPHLHLPAAPSPLPGNHELVGAVEAIAAAARADAAAVRFADFMARLKQVTAQVAAAAFADLLPADSAEFTTADLVREGMLPGHDRLARALLDLMSRHELAAVSEDGRWRLTGTADPGALLARLPLDFPACSAEVQLAVRQLSHLPQVLRGERDALQLLTGQGTQEALEQFYDVAPSCRFHNRGVAALTAEIVRAWPEDRPLRILEIGAGTGGTTAVLLPLLPPERSVYHFTDVSAVFFARARHRFGEHPFVDHRLFDLNADPEEQGFAHGSYDLVVAANSLHTATDLRTALPRVRDLLAPGGLLLAFETHDTDYLLPFFGTLESFWGHDDELRPDSPLLDRDQWRDVLRVCGFTDIVGHGGGFESAEDTASLLLASAPAHATTRPALPRPDDGTRWIVATESGPRTPLAEHLAALLSDRATRPVPVVPAPAEPAAWTASLTGDGDPAVVLLLGEAPADPEAMLDQAVSRAATLRALARACRALPEGARPALWLVTRPSGALPAPERPAQPQDAAAWGMARTVANEHSGLRVTRISLERLDDPAADAHRLARELLEPVAPPDDASAAAREDEIVLTEGGRFVPRERELPSGEHTEPSGDQPFALEIGTPGLSYEPVWTRASPLAPGAREVVIAVRAAALNYRDIMLATGLLPPEAAESGFGEKGPGLECAGTVSAVGEGVDGLAVGDRVCAAAPACLASHTVAPASAVVRIPDALGFAEAATLPVAFLTVHYALHDLARLAPGETVLVHGAAGGVGLAALQYARLVGATVIATAGSPAKRDLLRALGVEHVLDSRTLDFADQALRITGGRGVDVVVNSLAGQAIGRGLETLRSGGRFVELGKRDIYANKPLLMRPFGRNIAFFGVDVTALLSDEAGLAHGRRLLAEVAERVADGRYRPLPHTVYPAARAAEAFALLQHSRHIGKVVVSLDLQDGPLPVRTRPEPPRLDPDGSYLVTGGLSGFGAATARRLADRGARHLALVSRRGAEGPEAAAVLADLAAQGVTATPYAADVTDAAAMAEVIGRIDATGHRLAGVVHAAMTLDDAPLTELTDERIRAVLAPKMAGAAVLDALTRDRDLGLFWLYSSFAAAVGNIKQSAYAGGNLFTQALARRRHPARPALAVAWGAIGDFGHVAREALAPVMEALGVEPIGSREALAALDTGVASNIAVTGIGRYDWPRVRTFLPTMTAPRFAALLPADGDLDGHSRQDLVAALAGLSADEALETVGVTLADVLSRILQTDAARIDPKTPLQDYGVDSLMAAELLTTLRQRLDVEIPPMELLQGGITLTDLSRHVLLRLGVRTTDTANG</sequence>
<dbReference type="InterPro" id="IPR020806">
    <property type="entry name" value="PKS_PP-bd"/>
</dbReference>
<dbReference type="InterPro" id="IPR014043">
    <property type="entry name" value="Acyl_transferase_dom"/>
</dbReference>
<dbReference type="SMART" id="SM00829">
    <property type="entry name" value="PKS_ER"/>
    <property type="match status" value="1"/>
</dbReference>
<dbReference type="InterPro" id="IPR013968">
    <property type="entry name" value="PKS_KR"/>
</dbReference>
<dbReference type="Pfam" id="PF00109">
    <property type="entry name" value="ketoacyl-synt"/>
    <property type="match status" value="1"/>
</dbReference>
<dbReference type="InterPro" id="IPR014031">
    <property type="entry name" value="Ketoacyl_synth_C"/>
</dbReference>
<dbReference type="InterPro" id="IPR057326">
    <property type="entry name" value="KR_dom"/>
</dbReference>
<accession>A0ABP7WIV3</accession>
<dbReference type="Pfam" id="PF14765">
    <property type="entry name" value="PS-DH"/>
    <property type="match status" value="1"/>
</dbReference>
<dbReference type="PANTHER" id="PTHR43775:SF37">
    <property type="entry name" value="SI:DKEY-61P9.11"/>
    <property type="match status" value="1"/>
</dbReference>
<dbReference type="CDD" id="cd02440">
    <property type="entry name" value="AdoMet_MTases"/>
    <property type="match status" value="1"/>
</dbReference>
<dbReference type="Pfam" id="PF08659">
    <property type="entry name" value="KR"/>
    <property type="match status" value="1"/>
</dbReference>
<dbReference type="PROSITE" id="PS01162">
    <property type="entry name" value="QOR_ZETA_CRYSTAL"/>
    <property type="match status" value="1"/>
</dbReference>
<evidence type="ECO:0000256" key="9">
    <source>
        <dbReference type="PROSITE-ProRule" id="PRU01363"/>
    </source>
</evidence>
<dbReference type="InterPro" id="IPR042104">
    <property type="entry name" value="PKS_dehydratase_sf"/>
</dbReference>
<proteinExistence type="predicted"/>
<dbReference type="CDD" id="cd05195">
    <property type="entry name" value="enoyl_red"/>
    <property type="match status" value="1"/>
</dbReference>
<comment type="pathway">
    <text evidence="1">Antibiotic biosynthesis.</text>
</comment>
<dbReference type="EMBL" id="BAAAZY010000037">
    <property type="protein sequence ID" value="GAA4089382.1"/>
    <property type="molecule type" value="Genomic_DNA"/>
</dbReference>
<evidence type="ECO:0000256" key="5">
    <source>
        <dbReference type="ARBA" id="ARBA00022857"/>
    </source>
</evidence>
<dbReference type="InterPro" id="IPR001227">
    <property type="entry name" value="Ac_transferase_dom_sf"/>
</dbReference>
<dbReference type="Pfam" id="PF08242">
    <property type="entry name" value="Methyltransf_12"/>
    <property type="match status" value="1"/>
</dbReference>
<dbReference type="Pfam" id="PF00698">
    <property type="entry name" value="Acyl_transf_1"/>
    <property type="match status" value="1"/>
</dbReference>
<dbReference type="Gene3D" id="3.40.47.10">
    <property type="match status" value="1"/>
</dbReference>
<dbReference type="InterPro" id="IPR049552">
    <property type="entry name" value="PKS_DH_N"/>
</dbReference>
<dbReference type="PROSITE" id="PS00012">
    <property type="entry name" value="PHOSPHOPANTETHEINE"/>
    <property type="match status" value="1"/>
</dbReference>
<dbReference type="InterPro" id="IPR029063">
    <property type="entry name" value="SAM-dependent_MTases_sf"/>
</dbReference>
<keyword evidence="14" id="KW-1185">Reference proteome</keyword>
<feature type="active site" description="Proton donor; for dehydratase activity" evidence="9">
    <location>
        <position position="1109"/>
    </location>
</feature>
<evidence type="ECO:0000256" key="8">
    <source>
        <dbReference type="ARBA" id="ARBA00023315"/>
    </source>
</evidence>
<feature type="region of interest" description="C-terminal hotdog fold" evidence="9">
    <location>
        <begin position="1049"/>
        <end position="1192"/>
    </location>
</feature>
<keyword evidence="3" id="KW-0597">Phosphoprotein</keyword>
<comment type="caution">
    <text evidence="13">The sequence shown here is derived from an EMBL/GenBank/DDBJ whole genome shotgun (WGS) entry which is preliminary data.</text>
</comment>
<dbReference type="PROSITE" id="PS52019">
    <property type="entry name" value="PKS_MFAS_DH"/>
    <property type="match status" value="1"/>
</dbReference>
<keyword evidence="2" id="KW-0596">Phosphopantetheine</keyword>
<dbReference type="SUPFAM" id="SSF52151">
    <property type="entry name" value="FabD/lysophospholipase-like"/>
    <property type="match status" value="1"/>
</dbReference>
<dbReference type="InterPro" id="IPR016035">
    <property type="entry name" value="Acyl_Trfase/lysoPLipase"/>
</dbReference>
<dbReference type="InterPro" id="IPR013217">
    <property type="entry name" value="Methyltransf_12"/>
</dbReference>
<evidence type="ECO:0000256" key="7">
    <source>
        <dbReference type="ARBA" id="ARBA00023268"/>
    </source>
</evidence>
<dbReference type="RefSeq" id="WP_345021821.1">
    <property type="nucleotide sequence ID" value="NZ_BAAAZY010000037.1"/>
</dbReference>
<dbReference type="SUPFAM" id="SSF55048">
    <property type="entry name" value="Probable ACP-binding domain of malonyl-CoA ACP transacylase"/>
    <property type="match status" value="1"/>
</dbReference>
<evidence type="ECO:0000259" key="10">
    <source>
        <dbReference type="PROSITE" id="PS50075"/>
    </source>
</evidence>
<keyword evidence="5" id="KW-0521">NADP</keyword>
<dbReference type="Pfam" id="PF21089">
    <property type="entry name" value="PKS_DH_N"/>
    <property type="match status" value="1"/>
</dbReference>
<dbReference type="PROSITE" id="PS52004">
    <property type="entry name" value="KS3_2"/>
    <property type="match status" value="1"/>
</dbReference>
<dbReference type="InterPro" id="IPR014030">
    <property type="entry name" value="Ketoacyl_synth_N"/>
</dbReference>
<dbReference type="SMART" id="SM00823">
    <property type="entry name" value="PKS_PP"/>
    <property type="match status" value="1"/>
</dbReference>
<dbReference type="SMART" id="SM00822">
    <property type="entry name" value="PKS_KR"/>
    <property type="match status" value="1"/>
</dbReference>
<dbReference type="Pfam" id="PF16197">
    <property type="entry name" value="KAsynt_C_assoc"/>
    <property type="match status" value="1"/>
</dbReference>
<dbReference type="InterPro" id="IPR020843">
    <property type="entry name" value="ER"/>
</dbReference>
<dbReference type="Gene3D" id="3.40.50.720">
    <property type="entry name" value="NAD(P)-binding Rossmann-like Domain"/>
    <property type="match status" value="3"/>
</dbReference>
<feature type="domain" description="PKS/mFAS DH" evidence="12">
    <location>
        <begin position="910"/>
        <end position="1192"/>
    </location>
</feature>
<feature type="active site" description="Proton acceptor; for dehydratase activity" evidence="9">
    <location>
        <position position="939"/>
    </location>
</feature>
<protein>
    <submittedName>
        <fullName evidence="13">Type I polyketide synthase</fullName>
    </submittedName>
</protein>
<dbReference type="Gene3D" id="3.10.129.110">
    <property type="entry name" value="Polyketide synthase dehydratase"/>
    <property type="match status" value="1"/>
</dbReference>
<evidence type="ECO:0000259" key="12">
    <source>
        <dbReference type="PROSITE" id="PS52019"/>
    </source>
</evidence>
<evidence type="ECO:0000256" key="4">
    <source>
        <dbReference type="ARBA" id="ARBA00022679"/>
    </source>
</evidence>
<evidence type="ECO:0000256" key="1">
    <source>
        <dbReference type="ARBA" id="ARBA00004792"/>
    </source>
</evidence>
<dbReference type="InterPro" id="IPR036736">
    <property type="entry name" value="ACP-like_sf"/>
</dbReference>
<dbReference type="Gene3D" id="3.40.366.10">
    <property type="entry name" value="Malonyl-Coenzyme A Acyl Carrier Protein, domain 2"/>
    <property type="match status" value="1"/>
</dbReference>
<dbReference type="PROSITE" id="PS00606">
    <property type="entry name" value="KS3_1"/>
    <property type="match status" value="1"/>
</dbReference>
<dbReference type="SUPFAM" id="SSF53335">
    <property type="entry name" value="S-adenosyl-L-methionine-dependent methyltransferases"/>
    <property type="match status" value="1"/>
</dbReference>
<dbReference type="PROSITE" id="PS50075">
    <property type="entry name" value="CARRIER"/>
    <property type="match status" value="1"/>
</dbReference>
<dbReference type="InterPro" id="IPR011032">
    <property type="entry name" value="GroES-like_sf"/>
</dbReference>
<dbReference type="SMART" id="SM01294">
    <property type="entry name" value="PKS_PP_betabranch"/>
    <property type="match status" value="1"/>
</dbReference>
<dbReference type="InterPro" id="IPR020807">
    <property type="entry name" value="PKS_DH"/>
</dbReference>
<dbReference type="InterPro" id="IPR009081">
    <property type="entry name" value="PP-bd_ACP"/>
</dbReference>
<evidence type="ECO:0000256" key="6">
    <source>
        <dbReference type="ARBA" id="ARBA00023194"/>
    </source>
</evidence>